<dbReference type="InterPro" id="IPR058248">
    <property type="entry name" value="Lxx211020-like"/>
</dbReference>
<dbReference type="InterPro" id="IPR007410">
    <property type="entry name" value="LpqE-like"/>
</dbReference>
<dbReference type="Pfam" id="PF04314">
    <property type="entry name" value="PCuAC"/>
    <property type="match status" value="1"/>
</dbReference>
<accession>A0A8J7ICA9</accession>
<keyword evidence="4" id="KW-1185">Reference proteome</keyword>
<gene>
    <name evidence="3" type="ORF">H1D41_05600</name>
</gene>
<protein>
    <submittedName>
        <fullName evidence="3">Copper chaperone PCu(A)C</fullName>
    </submittedName>
</protein>
<evidence type="ECO:0000256" key="2">
    <source>
        <dbReference type="SAM" id="SignalP"/>
    </source>
</evidence>
<evidence type="ECO:0000313" key="4">
    <source>
        <dbReference type="Proteomes" id="UP000640583"/>
    </source>
</evidence>
<evidence type="ECO:0000256" key="1">
    <source>
        <dbReference type="SAM" id="MobiDB-lite"/>
    </source>
</evidence>
<dbReference type="Gene3D" id="2.60.40.1890">
    <property type="entry name" value="PCu(A)C copper chaperone"/>
    <property type="match status" value="1"/>
</dbReference>
<organism evidence="3 4">
    <name type="scientific">Halocynthiibacter styelae</name>
    <dbReference type="NCBI Taxonomy" id="2761955"/>
    <lineage>
        <taxon>Bacteria</taxon>
        <taxon>Pseudomonadati</taxon>
        <taxon>Pseudomonadota</taxon>
        <taxon>Alphaproteobacteria</taxon>
        <taxon>Rhodobacterales</taxon>
        <taxon>Paracoccaceae</taxon>
        <taxon>Halocynthiibacter</taxon>
    </lineage>
</organism>
<evidence type="ECO:0000313" key="3">
    <source>
        <dbReference type="EMBL" id="MBI1493108.1"/>
    </source>
</evidence>
<dbReference type="AlphaFoldDB" id="A0A8J7ICA9"/>
<sequence length="169" mass="18036">MKLKTFFGAAALALTAVPAFAQDIMVHDSYARAASPSAMAGAAFMQIMNHGDSGDRLIDVRSDVAKRTELHTHIEGDNGVMQMRQVEGGFAIPAGETHMLARGGDHVMFMGLNESLNHGDSVTVTLVFENAGEVEVQIPVDLERQPDHGAMSHGDQNGDEGEADEGHSH</sequence>
<feature type="signal peptide" evidence="2">
    <location>
        <begin position="1"/>
        <end position="21"/>
    </location>
</feature>
<dbReference type="InterPro" id="IPR036182">
    <property type="entry name" value="PCuAC_sf"/>
</dbReference>
<proteinExistence type="predicted"/>
<dbReference type="PANTHER" id="PTHR36302:SF1">
    <property type="entry name" value="COPPER CHAPERONE PCU(A)C"/>
    <property type="match status" value="1"/>
</dbReference>
<keyword evidence="2" id="KW-0732">Signal</keyword>
<dbReference type="SUPFAM" id="SSF110087">
    <property type="entry name" value="DR1885-like metal-binding protein"/>
    <property type="match status" value="1"/>
</dbReference>
<comment type="caution">
    <text evidence="3">The sequence shown here is derived from an EMBL/GenBank/DDBJ whole genome shotgun (WGS) entry which is preliminary data.</text>
</comment>
<dbReference type="RefSeq" id="WP_228847961.1">
    <property type="nucleotide sequence ID" value="NZ_JADCKQ010000003.1"/>
</dbReference>
<dbReference type="Proteomes" id="UP000640583">
    <property type="component" value="Unassembled WGS sequence"/>
</dbReference>
<feature type="region of interest" description="Disordered" evidence="1">
    <location>
        <begin position="145"/>
        <end position="169"/>
    </location>
</feature>
<reference evidence="3" key="1">
    <citation type="submission" date="2020-10" db="EMBL/GenBank/DDBJ databases">
        <title>Paenihalocynthiibacter styelae gen. nov., sp. nov., isolated from stalked sea squirt Styela clava.</title>
        <authorList>
            <person name="Kim Y.-O."/>
            <person name="Yoon J.-H."/>
        </authorList>
    </citation>
    <scope>NUCLEOTIDE SEQUENCE</scope>
    <source>
        <strain evidence="3">MYP1-1</strain>
    </source>
</reference>
<name>A0A8J7ICA9_9RHOB</name>
<dbReference type="PANTHER" id="PTHR36302">
    <property type="entry name" value="BLR7088 PROTEIN"/>
    <property type="match status" value="1"/>
</dbReference>
<feature type="chain" id="PRO_5035212577" evidence="2">
    <location>
        <begin position="22"/>
        <end position="169"/>
    </location>
</feature>
<dbReference type="EMBL" id="JADCKQ010000003">
    <property type="protein sequence ID" value="MBI1493108.1"/>
    <property type="molecule type" value="Genomic_DNA"/>
</dbReference>